<name>A0ABR2KE75_9EUKA</name>
<comment type="caution">
    <text evidence="1">The sequence shown here is derived from an EMBL/GenBank/DDBJ whole genome shotgun (WGS) entry which is preliminary data.</text>
</comment>
<dbReference type="Proteomes" id="UP001470230">
    <property type="component" value="Unassembled WGS sequence"/>
</dbReference>
<evidence type="ECO:0008006" key="3">
    <source>
        <dbReference type="Google" id="ProtNLM"/>
    </source>
</evidence>
<sequence length="2758" mass="320377">MTFFSAILSKFLDQYINKVGGKQIKVSLIEGHAELHNVSLTQNMLISFGIPLIIKDSKVEQVVVDFPIMKNTNKAAYLKIINVDIFATPEWDAINKIPVKSVVEFIQSMEDEKKATKLERRKVWNSWFEKVIDNATIEIRNIRLHIQFNTSNDKISALTLFLDSLLMNTIDSKGNVIILDKKPEILTKRIKMSSFAIGLHTNVELFQSFEKLNDIQFNLLQDSSFNLIMVHDRRKNSSFLNSFNLTVEPIFFNFNQDQFFSLQYLFNDFSKSRKRQKFLSCIKPLNTNINKAYFIQMWSYLNRCAIKIRRAHEFKPTIAFQFLKKRNEFAMSFEKAISKKRFIQKTVEKLGEDLTFLLVQYSSIISHRKERMIKLDKNEIDAINSENLTFFSKDSLHCQVHIQGICFNLDSLLLLSINDINAVYEKKRNGIKINLEVKNWLIDDLNSNYKVIQTNENDNFVRFQILSRDNPAIFSISSFKVDVRSSFLNRFCNFFINTQNDQLEKVPTAKSSQKVKSSDLNQYLLTINPRTLMRFKVILSGFLASYSIENDDGTTQHSFCSEVKHIQLKNYSKSSTESKLIVKTKMTIGQIKMDDDIISKGFSLKSTTTGLIDEFYYISEITTNLDVLNAKIDMNSPIIEKAQNVLSSITGSTQNYSTKIYSSHKININCCDISIFVDTERNSFVLTISGIDVKPTLMFRNVSIIGKNGNNQMNLPSICFNEWPVVDINLININLNANEFYCLLDEINWISSQSTKLYSSAFPSNSSSNNKTEDNNSQFLILAQLVDYKMGDLNYSIKFNDVTFSIGKDYVFDIESFNILNSNGKEFLTCDNKIKYAMTSVGNNYITNLYISNLTIDFLYNELNSLIKYYSNLGPNYYENCDSEIFNGFQYFYGYEVGKMTVNIEDRLKIIIDNLMYDYKWGSKFWGIYLSKINFVDILEISKINYQSNDYFFDLSISSINAYISPDIILNLSKLSFIPKIIDSLSNSNSENSSDSKIDMNVIIENIVFTELLTKLTLSIPNTSFTTNSYYQVSALHIPTINFESLSLNLDVVLLYNSTKFEIEKINSILLMDRKKPIENNKLDLTDIIININTIDFEYTHYFVMRIYNAYKIHSNTNFNFNFKFNFNDKKKIENNNSNYKITANIHQIKIKEHNLPEPISLTELKLEQKNDLIELKCHSINFIELIQIKETDENNDFFIIKKDSNETSLKVNPIDIYLNVETIKKFTNIYESLSSLIKTNRDEKLSQKYIKKEIKKEIKNNQNKSDQNYSIELCGIHIHFPFEDDPFFKKHDLTFSFKLLIKNQQNLSKLLKINQINIFFANYKNQNEMESNKILNNASFRLQLCNNNNSETSENSESSENLRENHFSLLDIEIGNINIYLSVLDILELQLIIKRFHELIVTLLDQKSYSIQDDSQKLITFSIDKSQVNIRPISFSICEESRASLPIFTIYIEATSSTLNLRGENNEFAIVLNFSIMHNNFFYGKFETFMPPTEFLILYSNTDSNASYFALSVKNDIDFNLTPYSFRSLIKLIDKFQNRDKVLKLKDVTRLNYNPEYWIRNSLDDAIFIQYEEKGNDKKEQSILYISPSDRFPLCQLDQDMKMHFKYKNIQGSFVPRKLVFPTYFDTISVSIHHHDNYSQTIVFNSPLSIQNRLDSKITIYINSDRSNKDFQLYTSLMPSCVFPLPLEDRYYFILSDFQSEHSSKIQSKIDIIQFDQNHLPEIFCLSKSKSPPYIKIQNIENQNSISFILNVNNDPQTNSRIYEVIPSFFIRNNLPCQISSQFYFKENLKINNGFLTLQSQDERQINLFNHDTQTVLVSLSFKEDDSFEKPTQIRLDKFDGIFAGCDGAAIIVQKLLKTEQKEIIVFAPCAIFNKTQEIIYFSPSSRSSSTSSINMLIHKVLPQEFTLYGLESYSENKKSMKIDISIENSETKLKAIDCMRLNSNCTTINLPRKDNHDLFYPINCSITLGRFPMNVTHIITFTPYLYVINKLPFDFSLVPITSEKVNMNDSNIDNIEDLHQEIENDSQLLLNESFFIPHHDDNNCVLIKWIPKDAMFLFSVNEYHNNPVIQFSNITRKVFLVKNKKDQLYIEINIHENKSTLYATFQTPSFPVPLIINNSLNTPIIVYQNIKPFKNKLLIDANSSSLFAFDEPFINNKQIFIEVGEANKSFLYSIEGQLSPIISTEHNINIFTTMISKNNSKMIQVQYLNDNVGYHSTFRGFLSIHSLRVSLSNDEMNEIVLFSLNDIISETCQDNKNTFLTLFIKSIQIDDQNTATKIPVCLFGTGQELLNENNDNNNIKFFNLFSIFPRGVPLFSVINYMSINIQPIFIIAESNFVVNLLSFLMNNFKSIYKVKKNGFNLGEMILEPSFRSVNVSKILISYFEINPINLIINIPSEASNDRFYIATFKWLLKIISMNKITISIPKLFISDFNHNISYLMDLFRNFYGKELMKQISKNAVIQFFASFLIHFKKLHFVPLSSINNDDIDNVDDDLCDNRKLIFKYFNQVELNYINKQSNYYFNQSPDIIRQLIEKDLANLSNILIYHPSSYKTSQKSINKNDKRNIDRLILGIKSDSNLIAKESNIDLIQLFQSKEIKRVRIPYISPIYSSFDDPLDANARHDSNVEDILKLNNSSEIYNIYIKIQSEILKNKKLENQFIKFIIQDKSKELLYCITTEMILIFQMQHDSIKIFKEFDLIDFNQISASGYVVTLASDIERIGQIKIEFNRRTDARTLVSFITSQQTVIDIFGHVLSKI</sequence>
<dbReference type="EMBL" id="JAPFFF010000005">
    <property type="protein sequence ID" value="KAK8889433.1"/>
    <property type="molecule type" value="Genomic_DNA"/>
</dbReference>
<keyword evidence="2" id="KW-1185">Reference proteome</keyword>
<organism evidence="1 2">
    <name type="scientific">Tritrichomonas musculus</name>
    <dbReference type="NCBI Taxonomy" id="1915356"/>
    <lineage>
        <taxon>Eukaryota</taxon>
        <taxon>Metamonada</taxon>
        <taxon>Parabasalia</taxon>
        <taxon>Tritrichomonadida</taxon>
        <taxon>Tritrichomonadidae</taxon>
        <taxon>Tritrichomonas</taxon>
    </lineage>
</organism>
<accession>A0ABR2KE75</accession>
<evidence type="ECO:0000313" key="2">
    <source>
        <dbReference type="Proteomes" id="UP001470230"/>
    </source>
</evidence>
<gene>
    <name evidence="1" type="ORF">M9Y10_034180</name>
</gene>
<protein>
    <recommendedName>
        <fullName evidence="3">Chorein N-terminal domain-containing protein</fullName>
    </recommendedName>
</protein>
<proteinExistence type="predicted"/>
<reference evidence="1 2" key="1">
    <citation type="submission" date="2024-04" db="EMBL/GenBank/DDBJ databases">
        <title>Tritrichomonas musculus Genome.</title>
        <authorList>
            <person name="Alves-Ferreira E."/>
            <person name="Grigg M."/>
            <person name="Lorenzi H."/>
            <person name="Galac M."/>
        </authorList>
    </citation>
    <scope>NUCLEOTIDE SEQUENCE [LARGE SCALE GENOMIC DNA]</scope>
    <source>
        <strain evidence="1 2">EAF2021</strain>
    </source>
</reference>
<evidence type="ECO:0000313" key="1">
    <source>
        <dbReference type="EMBL" id="KAK8889433.1"/>
    </source>
</evidence>